<dbReference type="CDD" id="cd10322">
    <property type="entry name" value="SLC5sbd"/>
    <property type="match status" value="1"/>
</dbReference>
<keyword evidence="4 8" id="KW-0812">Transmembrane</keyword>
<feature type="transmembrane region" description="Helical" evidence="8">
    <location>
        <begin position="42"/>
        <end position="64"/>
    </location>
</feature>
<dbReference type="EMBL" id="CP067421">
    <property type="protein sequence ID" value="QQP92920.1"/>
    <property type="molecule type" value="Genomic_DNA"/>
</dbReference>
<evidence type="ECO:0000256" key="5">
    <source>
        <dbReference type="ARBA" id="ARBA00022989"/>
    </source>
</evidence>
<dbReference type="PANTHER" id="PTHR48086:SF7">
    <property type="entry name" value="SODIUM-SOLUTE SYMPORTER-RELATED"/>
    <property type="match status" value="1"/>
</dbReference>
<dbReference type="PROSITE" id="PS50283">
    <property type="entry name" value="NA_SOLUT_SYMP_3"/>
    <property type="match status" value="1"/>
</dbReference>
<feature type="transmembrane region" description="Helical" evidence="8">
    <location>
        <begin position="355"/>
        <end position="376"/>
    </location>
</feature>
<proteinExistence type="inferred from homology"/>
<feature type="transmembrane region" description="Helical" evidence="8">
    <location>
        <begin position="116"/>
        <end position="135"/>
    </location>
</feature>
<feature type="transmembrane region" description="Helical" evidence="8">
    <location>
        <begin position="215"/>
        <end position="236"/>
    </location>
</feature>
<keyword evidence="6 8" id="KW-0472">Membrane</keyword>
<gene>
    <name evidence="9" type="ORF">IGS68_31275</name>
</gene>
<feature type="transmembrane region" description="Helical" evidence="8">
    <location>
        <begin position="150"/>
        <end position="170"/>
    </location>
</feature>
<comment type="subcellular location">
    <subcellularLocation>
        <location evidence="1">Membrane</location>
        <topology evidence="1">Multi-pass membrane protein</topology>
    </subcellularLocation>
</comment>
<keyword evidence="5 8" id="KW-1133">Transmembrane helix</keyword>
<dbReference type="Proteomes" id="UP000595197">
    <property type="component" value="Plasmid pTT6-1"/>
</dbReference>
<protein>
    <submittedName>
        <fullName evidence="9">Sodium:solute symporter family protein</fullName>
    </submittedName>
</protein>
<feature type="transmembrane region" description="Helical" evidence="8">
    <location>
        <begin position="257"/>
        <end position="283"/>
    </location>
</feature>
<evidence type="ECO:0000313" key="10">
    <source>
        <dbReference type="Proteomes" id="UP000595197"/>
    </source>
</evidence>
<dbReference type="RefSeq" id="WP_201082194.1">
    <property type="nucleotide sequence ID" value="NZ_CP067421.1"/>
</dbReference>
<evidence type="ECO:0000256" key="1">
    <source>
        <dbReference type="ARBA" id="ARBA00004141"/>
    </source>
</evidence>
<dbReference type="InterPro" id="IPR050277">
    <property type="entry name" value="Sodium:Solute_Symporter"/>
</dbReference>
<accession>A0ABX7BET5</accession>
<evidence type="ECO:0000313" key="9">
    <source>
        <dbReference type="EMBL" id="QQP92920.1"/>
    </source>
</evidence>
<feature type="transmembrane region" description="Helical" evidence="8">
    <location>
        <begin position="382"/>
        <end position="399"/>
    </location>
</feature>
<dbReference type="PANTHER" id="PTHR48086">
    <property type="entry name" value="SODIUM/PROLINE SYMPORTER-RELATED"/>
    <property type="match status" value="1"/>
</dbReference>
<keyword evidence="3" id="KW-0813">Transport</keyword>
<keyword evidence="9" id="KW-0614">Plasmid</keyword>
<organism evidence="9 10">
    <name type="scientific">Skermanella cutis</name>
    <dbReference type="NCBI Taxonomy" id="2775420"/>
    <lineage>
        <taxon>Bacteria</taxon>
        <taxon>Pseudomonadati</taxon>
        <taxon>Pseudomonadota</taxon>
        <taxon>Alphaproteobacteria</taxon>
        <taxon>Rhodospirillales</taxon>
        <taxon>Azospirillaceae</taxon>
        <taxon>Skermanella</taxon>
    </lineage>
</organism>
<dbReference type="InterPro" id="IPR038377">
    <property type="entry name" value="Na/Glc_symporter_sf"/>
</dbReference>
<feature type="transmembrane region" description="Helical" evidence="8">
    <location>
        <begin position="430"/>
        <end position="453"/>
    </location>
</feature>
<dbReference type="Gene3D" id="1.20.1730.10">
    <property type="entry name" value="Sodium/glucose cotransporter"/>
    <property type="match status" value="1"/>
</dbReference>
<reference evidence="9" key="1">
    <citation type="submission" date="2021-02" db="EMBL/GenBank/DDBJ databases">
        <title>Skermanella TT6 skin isolate.</title>
        <authorList>
            <person name="Lee K."/>
            <person name="Ganzorig M."/>
        </authorList>
    </citation>
    <scope>NUCLEOTIDE SEQUENCE</scope>
    <source>
        <strain evidence="9">TT6</strain>
    </source>
</reference>
<name>A0ABX7BET5_9PROT</name>
<dbReference type="Pfam" id="PF00474">
    <property type="entry name" value="SSF"/>
    <property type="match status" value="1"/>
</dbReference>
<keyword evidence="10" id="KW-1185">Reference proteome</keyword>
<evidence type="ECO:0000256" key="7">
    <source>
        <dbReference type="RuleBase" id="RU362091"/>
    </source>
</evidence>
<geneLocation type="plasmid" evidence="9 10">
    <name>pTT6-1</name>
</geneLocation>
<evidence type="ECO:0000256" key="6">
    <source>
        <dbReference type="ARBA" id="ARBA00023136"/>
    </source>
</evidence>
<dbReference type="InterPro" id="IPR001734">
    <property type="entry name" value="Na/solute_symporter"/>
</dbReference>
<evidence type="ECO:0000256" key="3">
    <source>
        <dbReference type="ARBA" id="ARBA00022448"/>
    </source>
</evidence>
<feature type="transmembrane region" description="Helical" evidence="8">
    <location>
        <begin position="6"/>
        <end position="21"/>
    </location>
</feature>
<evidence type="ECO:0000256" key="2">
    <source>
        <dbReference type="ARBA" id="ARBA00006434"/>
    </source>
</evidence>
<feature type="transmembrane region" description="Helical" evidence="8">
    <location>
        <begin position="303"/>
        <end position="325"/>
    </location>
</feature>
<evidence type="ECO:0000256" key="4">
    <source>
        <dbReference type="ARBA" id="ARBA00022692"/>
    </source>
</evidence>
<evidence type="ECO:0000256" key="8">
    <source>
        <dbReference type="SAM" id="Phobius"/>
    </source>
</evidence>
<sequence>MQIVIIAAYLLFVCVFGVYIMRKLVKDSDDFMVAGRSLSKAVLAGTLLATFVGSGTIVGGASFVFQYGPFAGIFFFLGTPIGVLILYFWLADKVRVAARYTVPEILEIRYGKAARAVAALIILFAFIGITSYQFIGGGKVLHITTGIPEWQATLIAAAIIIFLATIGGLVSVAYTDFISAIFILVSLIAAVPLILSQTGGLDGMIAALPEAKQTITGGLTVPQMLGYFLPLFLLLLGDQNVYQRFSAAENPRTARTAAIGFFVGSVLTIGIILVLAASAAVLLPEIDPATAVLSLANQKLPVLLGGMLLAAAVAIIITTGNSYLLSASANLMYDLYGSLLGRTVAPERRLMFDRLAVVGLGVLAYALGTFFPTILALQMYSYTMYGAAITPALLAALVWRKATPAGGLAAILTGGVATLVWELALGKPLGWNSVLFALPCSVAVLVIVSLATATRENEERATRAIAGAR</sequence>
<feature type="transmembrane region" description="Helical" evidence="8">
    <location>
        <begin position="70"/>
        <end position="90"/>
    </location>
</feature>
<feature type="transmembrane region" description="Helical" evidence="8">
    <location>
        <begin position="177"/>
        <end position="195"/>
    </location>
</feature>
<feature type="transmembrane region" description="Helical" evidence="8">
    <location>
        <begin position="406"/>
        <end position="424"/>
    </location>
</feature>
<comment type="similarity">
    <text evidence="2 7">Belongs to the sodium:solute symporter (SSF) (TC 2.A.21) family.</text>
</comment>